<dbReference type="SUPFAM" id="SSF52047">
    <property type="entry name" value="RNI-like"/>
    <property type="match status" value="1"/>
</dbReference>
<keyword evidence="7" id="KW-0472">Membrane</keyword>
<dbReference type="AlphaFoldDB" id="A0AA88SHX7"/>
<evidence type="ECO:0000256" key="4">
    <source>
        <dbReference type="ARBA" id="ARBA00022729"/>
    </source>
</evidence>
<evidence type="ECO:0000256" key="7">
    <source>
        <dbReference type="ARBA" id="ARBA00023136"/>
    </source>
</evidence>
<dbReference type="InterPro" id="IPR032675">
    <property type="entry name" value="LRR_dom_sf"/>
</dbReference>
<dbReference type="GO" id="GO:0016020">
    <property type="term" value="C:membrane"/>
    <property type="evidence" value="ECO:0007669"/>
    <property type="project" value="UniProtKB-SubCell"/>
</dbReference>
<keyword evidence="10" id="KW-1185">Reference proteome</keyword>
<comment type="subcellular location">
    <subcellularLocation>
        <location evidence="1">Membrane</location>
        <topology evidence="1">Single-pass type I membrane protein</topology>
    </subcellularLocation>
</comment>
<evidence type="ECO:0000313" key="10">
    <source>
        <dbReference type="Proteomes" id="UP001187471"/>
    </source>
</evidence>
<sequence>MTSIVSIDMSGNELEGRIPRSIKKLCSLEAISLAYNRLGETSDVLQIFFGYGINSLRDLDLENCLISSPLPKSLGRLSSLNIGQLSKLKSLNLADNQFNGTLPESIGQLLKLEELHVYDNKLEAVVSEVHFSNMSNLRVFIGADNPLILQVGPKWSPPFQLESLQLRSWRYGSKFPNWLQTQQRLTLGLSSTRISDIVPTWFWNFSSQLIYLNLSHNQLHGVIPSIPKVKLTYAMIFSGSLPRLSATVAELDLSNNWFTGGLSSFLCGSTDKANQLQILNLRDNLLSGDIPDCWRNWSLLAYVALENNNLKGNIPSSMGYLSDLQSLHLRNNSLNGEVLMVLQNCTKLVIIDLSENEFCGSVTSWMGKGLLNLISLDLFRSNSFRHLPPPLFSNLRSRKQQFVRCMGNFTAMATERSNGVAFITRLKLEAGFHMDEIVLRMLMW</sequence>
<evidence type="ECO:0000313" key="9">
    <source>
        <dbReference type="EMBL" id="KAK2991180.1"/>
    </source>
</evidence>
<dbReference type="Gene3D" id="3.80.10.10">
    <property type="entry name" value="Ribonuclease Inhibitor"/>
    <property type="match status" value="2"/>
</dbReference>
<dbReference type="EMBL" id="JAVXUO010000557">
    <property type="protein sequence ID" value="KAK2991180.1"/>
    <property type="molecule type" value="Genomic_DNA"/>
</dbReference>
<keyword evidence="3" id="KW-0812">Transmembrane</keyword>
<evidence type="ECO:0000256" key="1">
    <source>
        <dbReference type="ARBA" id="ARBA00004479"/>
    </source>
</evidence>
<keyword evidence="6" id="KW-1133">Transmembrane helix</keyword>
<keyword evidence="2" id="KW-0433">Leucine-rich repeat</keyword>
<name>A0AA88SHX7_9ASTE</name>
<gene>
    <name evidence="9" type="ORF">RJ640_002294</name>
</gene>
<dbReference type="InterPro" id="IPR001611">
    <property type="entry name" value="Leu-rich_rpt"/>
</dbReference>
<keyword evidence="4" id="KW-0732">Signal</keyword>
<dbReference type="FunFam" id="3.80.10.10:FF:000041">
    <property type="entry name" value="LRR receptor-like serine/threonine-protein kinase ERECTA"/>
    <property type="match status" value="1"/>
</dbReference>
<evidence type="ECO:0000256" key="6">
    <source>
        <dbReference type="ARBA" id="ARBA00022989"/>
    </source>
</evidence>
<dbReference type="PANTHER" id="PTHR48063:SF98">
    <property type="entry name" value="LRR RECEPTOR-LIKE SERINE_THREONINE-PROTEIN KINASE FLS2"/>
    <property type="match status" value="1"/>
</dbReference>
<dbReference type="Proteomes" id="UP001187471">
    <property type="component" value="Unassembled WGS sequence"/>
</dbReference>
<keyword evidence="5" id="KW-0677">Repeat</keyword>
<dbReference type="InterPro" id="IPR046956">
    <property type="entry name" value="RLP23-like"/>
</dbReference>
<keyword evidence="8" id="KW-0325">Glycoprotein</keyword>
<evidence type="ECO:0000256" key="2">
    <source>
        <dbReference type="ARBA" id="ARBA00022614"/>
    </source>
</evidence>
<organism evidence="9 10">
    <name type="scientific">Escallonia rubra</name>
    <dbReference type="NCBI Taxonomy" id="112253"/>
    <lineage>
        <taxon>Eukaryota</taxon>
        <taxon>Viridiplantae</taxon>
        <taxon>Streptophyta</taxon>
        <taxon>Embryophyta</taxon>
        <taxon>Tracheophyta</taxon>
        <taxon>Spermatophyta</taxon>
        <taxon>Magnoliopsida</taxon>
        <taxon>eudicotyledons</taxon>
        <taxon>Gunneridae</taxon>
        <taxon>Pentapetalae</taxon>
        <taxon>asterids</taxon>
        <taxon>campanulids</taxon>
        <taxon>Escalloniales</taxon>
        <taxon>Escalloniaceae</taxon>
        <taxon>Escallonia</taxon>
    </lineage>
</organism>
<evidence type="ECO:0000256" key="5">
    <source>
        <dbReference type="ARBA" id="ARBA00022737"/>
    </source>
</evidence>
<comment type="caution">
    <text evidence="9">The sequence shown here is derived from an EMBL/GenBank/DDBJ whole genome shotgun (WGS) entry which is preliminary data.</text>
</comment>
<accession>A0AA88SHX7</accession>
<evidence type="ECO:0000256" key="3">
    <source>
        <dbReference type="ARBA" id="ARBA00022692"/>
    </source>
</evidence>
<evidence type="ECO:0000256" key="8">
    <source>
        <dbReference type="ARBA" id="ARBA00023180"/>
    </source>
</evidence>
<protein>
    <submittedName>
        <fullName evidence="9">Uncharacterized protein</fullName>
    </submittedName>
</protein>
<dbReference type="Pfam" id="PF00560">
    <property type="entry name" value="LRR_1"/>
    <property type="match status" value="7"/>
</dbReference>
<reference evidence="9" key="1">
    <citation type="submission" date="2022-12" db="EMBL/GenBank/DDBJ databases">
        <title>Draft genome assemblies for two species of Escallonia (Escalloniales).</title>
        <authorList>
            <person name="Chanderbali A."/>
            <person name="Dervinis C."/>
            <person name="Anghel I."/>
            <person name="Soltis D."/>
            <person name="Soltis P."/>
            <person name="Zapata F."/>
        </authorList>
    </citation>
    <scope>NUCLEOTIDE SEQUENCE</scope>
    <source>
        <strain evidence="9">UCBG92.1500</strain>
        <tissue evidence="9">Leaf</tissue>
    </source>
</reference>
<dbReference type="PANTHER" id="PTHR48063">
    <property type="entry name" value="LRR RECEPTOR-LIKE KINASE"/>
    <property type="match status" value="1"/>
</dbReference>
<proteinExistence type="predicted"/>